<evidence type="ECO:0000256" key="3">
    <source>
        <dbReference type="ARBA" id="ARBA00022679"/>
    </source>
</evidence>
<dbReference type="GO" id="GO:0016757">
    <property type="term" value="F:glycosyltransferase activity"/>
    <property type="evidence" value="ECO:0007669"/>
    <property type="project" value="UniProtKB-KW"/>
</dbReference>
<comment type="caution">
    <text evidence="5">The sequence shown here is derived from an EMBL/GenBank/DDBJ whole genome shotgun (WGS) entry which is preliminary data.</text>
</comment>
<sequence length="395" mass="43839">MTCLASLVRQSHDDFEIVVVADRDARLRIDRSPALFDRVKVVAFDEPGVSAARNAGIAQAAGEVVAFIDDDAAAEPLWLEHLAEVFEDDRVSAATGYVRGRNGLSYQHRLSDIGPDADPRPIPLEGMEPRIVATSEGRAIKTEGTNMAFRRSALQEVNGFDPAYRFYLDETDLDMRLAATGALTAAVPLAQVLHGVAPSERRRADRVPLSLFDVGASLALFLRRHSRRETISPIGRRERAERRAGLLAHMVAGRIEPRDVGRLLRTFDEGWADGLDATLEPVPPIEDARSPFLPYRPDRRRRGHVVVAGRSWQARQRHEEAARLAEHGHDVTLLLLSPTARPHRAWFDPMGYWVQSGGLFGRADREEQVVRLRGFRSRVAQEAARVAPLRGTPSG</sequence>
<accession>A0A3N2R711</accession>
<dbReference type="EMBL" id="RDRB01000003">
    <property type="protein sequence ID" value="ROU03282.1"/>
    <property type="molecule type" value="Genomic_DNA"/>
</dbReference>
<dbReference type="PANTHER" id="PTHR43179">
    <property type="entry name" value="RHAMNOSYLTRANSFERASE WBBL"/>
    <property type="match status" value="1"/>
</dbReference>
<dbReference type="AlphaFoldDB" id="A0A3N2R711"/>
<dbReference type="InterPro" id="IPR001173">
    <property type="entry name" value="Glyco_trans_2-like"/>
</dbReference>
<evidence type="ECO:0000313" key="5">
    <source>
        <dbReference type="EMBL" id="ROU03282.1"/>
    </source>
</evidence>
<keyword evidence="2" id="KW-0328">Glycosyltransferase</keyword>
<proteinExistence type="inferred from homology"/>
<keyword evidence="3 5" id="KW-0808">Transferase</keyword>
<reference evidence="5 6" key="1">
    <citation type="submission" date="2018-10" db="EMBL/GenBank/DDBJ databases">
        <title>Histidinibacterium lentulum gen. nov., sp. nov., a marine bacterium from the culture broth of Picochlorum sp. 122.</title>
        <authorList>
            <person name="Wang G."/>
        </authorList>
    </citation>
    <scope>NUCLEOTIDE SEQUENCE [LARGE SCALE GENOMIC DNA]</scope>
    <source>
        <strain evidence="5 6">B17</strain>
    </source>
</reference>
<keyword evidence="6" id="KW-1185">Reference proteome</keyword>
<dbReference type="SUPFAM" id="SSF53448">
    <property type="entry name" value="Nucleotide-diphospho-sugar transferases"/>
    <property type="match status" value="1"/>
</dbReference>
<evidence type="ECO:0000256" key="2">
    <source>
        <dbReference type="ARBA" id="ARBA00022676"/>
    </source>
</evidence>
<dbReference type="Proteomes" id="UP000268016">
    <property type="component" value="Unassembled WGS sequence"/>
</dbReference>
<evidence type="ECO:0000313" key="6">
    <source>
        <dbReference type="Proteomes" id="UP000268016"/>
    </source>
</evidence>
<gene>
    <name evidence="5" type="ORF">EAT49_07145</name>
</gene>
<evidence type="ECO:0000256" key="1">
    <source>
        <dbReference type="ARBA" id="ARBA00006739"/>
    </source>
</evidence>
<dbReference type="Gene3D" id="3.90.550.10">
    <property type="entry name" value="Spore Coat Polysaccharide Biosynthesis Protein SpsA, Chain A"/>
    <property type="match status" value="1"/>
</dbReference>
<dbReference type="Pfam" id="PF00535">
    <property type="entry name" value="Glycos_transf_2"/>
    <property type="match status" value="1"/>
</dbReference>
<evidence type="ECO:0000259" key="4">
    <source>
        <dbReference type="Pfam" id="PF00535"/>
    </source>
</evidence>
<name>A0A3N2R711_9RHOB</name>
<protein>
    <submittedName>
        <fullName evidence="5">Glycosyltransferase family 2 protein</fullName>
    </submittedName>
</protein>
<dbReference type="PANTHER" id="PTHR43179:SF12">
    <property type="entry name" value="GALACTOFURANOSYLTRANSFERASE GLFT2"/>
    <property type="match status" value="1"/>
</dbReference>
<dbReference type="InterPro" id="IPR029044">
    <property type="entry name" value="Nucleotide-diphossugar_trans"/>
</dbReference>
<dbReference type="OrthoDB" id="153025at2"/>
<feature type="domain" description="Glycosyltransferase 2-like" evidence="4">
    <location>
        <begin position="3"/>
        <end position="156"/>
    </location>
</feature>
<dbReference type="CDD" id="cd00761">
    <property type="entry name" value="Glyco_tranf_GTA_type"/>
    <property type="match status" value="1"/>
</dbReference>
<comment type="similarity">
    <text evidence="1">Belongs to the glycosyltransferase 2 family.</text>
</comment>
<organism evidence="5 6">
    <name type="scientific">Histidinibacterium lentulum</name>
    <dbReference type="NCBI Taxonomy" id="2480588"/>
    <lineage>
        <taxon>Bacteria</taxon>
        <taxon>Pseudomonadati</taxon>
        <taxon>Pseudomonadota</taxon>
        <taxon>Alphaproteobacteria</taxon>
        <taxon>Rhodobacterales</taxon>
        <taxon>Paracoccaceae</taxon>
        <taxon>Histidinibacterium</taxon>
    </lineage>
</organism>